<comment type="caution">
    <text evidence="3">The sequence shown here is derived from an EMBL/GenBank/DDBJ whole genome shotgun (WGS) entry which is preliminary data.</text>
</comment>
<evidence type="ECO:0008006" key="5">
    <source>
        <dbReference type="Google" id="ProtNLM"/>
    </source>
</evidence>
<feature type="region of interest" description="Disordered" evidence="1">
    <location>
        <begin position="190"/>
        <end position="218"/>
    </location>
</feature>
<dbReference type="Proteomes" id="UP000008366">
    <property type="component" value="Unassembled WGS sequence"/>
</dbReference>
<dbReference type="STRING" id="1184609.KILIM_067_00170"/>
<protein>
    <recommendedName>
        <fullName evidence="5">ABC transporter permease protein</fullName>
    </recommendedName>
</protein>
<gene>
    <name evidence="3" type="ORF">KILIM_067_00170</name>
</gene>
<organism evidence="3 4">
    <name type="scientific">Kineosphaera limosa NBRC 100340</name>
    <dbReference type="NCBI Taxonomy" id="1184609"/>
    <lineage>
        <taxon>Bacteria</taxon>
        <taxon>Bacillati</taxon>
        <taxon>Actinomycetota</taxon>
        <taxon>Actinomycetes</taxon>
        <taxon>Micrococcales</taxon>
        <taxon>Dermatophilaceae</taxon>
        <taxon>Kineosphaera</taxon>
    </lineage>
</organism>
<accession>K6WUB3</accession>
<dbReference type="RefSeq" id="WP_006593948.1">
    <property type="nucleotide sequence ID" value="NZ_BAHD01000067.1"/>
</dbReference>
<feature type="transmembrane region" description="Helical" evidence="2">
    <location>
        <begin position="114"/>
        <end position="136"/>
    </location>
</feature>
<feature type="transmembrane region" description="Helical" evidence="2">
    <location>
        <begin position="148"/>
        <end position="176"/>
    </location>
</feature>
<feature type="compositionally biased region" description="Basic residues" evidence="1">
    <location>
        <begin position="190"/>
        <end position="204"/>
    </location>
</feature>
<keyword evidence="2" id="KW-1133">Transmembrane helix</keyword>
<dbReference type="AlphaFoldDB" id="K6WUB3"/>
<dbReference type="Pfam" id="PF12730">
    <property type="entry name" value="ABC2_membrane_4"/>
    <property type="match status" value="1"/>
</dbReference>
<reference evidence="3 4" key="1">
    <citation type="submission" date="2012-08" db="EMBL/GenBank/DDBJ databases">
        <title>Whole genome shotgun sequence of Kineosphaera limosa NBRC 100340.</title>
        <authorList>
            <person name="Yoshida I."/>
            <person name="Isaki S."/>
            <person name="Hosoyama A."/>
            <person name="Tsuchikane K."/>
            <person name="Katsumata H."/>
            <person name="Ando Y."/>
            <person name="Ohji S."/>
            <person name="Hamada M."/>
            <person name="Tamura T."/>
            <person name="Yamazoe A."/>
            <person name="Yamazaki S."/>
            <person name="Fujita N."/>
        </authorList>
    </citation>
    <scope>NUCLEOTIDE SEQUENCE [LARGE SCALE GENOMIC DNA]</scope>
    <source>
        <strain evidence="3 4">NBRC 100340</strain>
    </source>
</reference>
<evidence type="ECO:0000256" key="1">
    <source>
        <dbReference type="SAM" id="MobiDB-lite"/>
    </source>
</evidence>
<feature type="transmembrane region" description="Helical" evidence="2">
    <location>
        <begin position="68"/>
        <end position="93"/>
    </location>
</feature>
<dbReference type="eggNOG" id="COG1277">
    <property type="taxonomic scope" value="Bacteria"/>
</dbReference>
<keyword evidence="4" id="KW-1185">Reference proteome</keyword>
<feature type="transmembrane region" description="Helical" evidence="2">
    <location>
        <begin position="24"/>
        <end position="44"/>
    </location>
</feature>
<evidence type="ECO:0000313" key="4">
    <source>
        <dbReference type="Proteomes" id="UP000008366"/>
    </source>
</evidence>
<proteinExistence type="predicted"/>
<sequence length="243" mass="25036">MTITLDPVVPIECRKIWRAAGSRIAALAVLALVSATSIGGYAAAVHRPGSDLGRKAAAMIAGPGWDGYVGLTALSLGVTVLLSTGIVVARMVGREFTDGTVVGLFAIPTSRSSVALAKISACLCWGVALVLAQSTVSALGGVALGLPLAGALGCWLTLVATGLSVVVSAVPVAWVATRWRGYLPGIGATPRRRRGHQSRGRVRARPVPALGRPRPLGDPRLGYLGPCVVRPSRRRPSRSVGDP</sequence>
<name>K6WUB3_9MICO</name>
<keyword evidence="2" id="KW-0472">Membrane</keyword>
<keyword evidence="2" id="KW-0812">Transmembrane</keyword>
<dbReference type="EMBL" id="BAHD01000067">
    <property type="protein sequence ID" value="GAB97416.1"/>
    <property type="molecule type" value="Genomic_DNA"/>
</dbReference>
<evidence type="ECO:0000313" key="3">
    <source>
        <dbReference type="EMBL" id="GAB97416.1"/>
    </source>
</evidence>
<evidence type="ECO:0000256" key="2">
    <source>
        <dbReference type="SAM" id="Phobius"/>
    </source>
</evidence>